<accession>A0ABZ0QI14</accession>
<name>A0ABZ0QI14_9VIBR</name>
<dbReference type="EMBL" id="CP138204">
    <property type="protein sequence ID" value="WPC76119.1"/>
    <property type="molecule type" value="Genomic_DNA"/>
</dbReference>
<dbReference type="RefSeq" id="WP_261896513.1">
    <property type="nucleotide sequence ID" value="NZ_AP024896.1"/>
</dbReference>
<feature type="transmembrane region" description="Helical" evidence="1">
    <location>
        <begin position="25"/>
        <end position="57"/>
    </location>
</feature>
<evidence type="ECO:0000256" key="1">
    <source>
        <dbReference type="SAM" id="Phobius"/>
    </source>
</evidence>
<keyword evidence="1" id="KW-0812">Transmembrane</keyword>
<keyword evidence="1" id="KW-1133">Transmembrane helix</keyword>
<reference evidence="2 3" key="1">
    <citation type="submission" date="2023-11" db="EMBL/GenBank/DDBJ databases">
        <title>Plant-associative lifestyle of Vibrio porteresiae and its evolutionary dynamics.</title>
        <authorList>
            <person name="Rameshkumar N."/>
            <person name="Kirti K."/>
        </authorList>
    </citation>
    <scope>NUCLEOTIDE SEQUENCE [LARGE SCALE GENOMIC DNA]</scope>
    <source>
        <strain evidence="2 3">MSSRF30</strain>
    </source>
</reference>
<dbReference type="Proteomes" id="UP001304071">
    <property type="component" value="Chromosome 2"/>
</dbReference>
<feature type="transmembrane region" description="Helical" evidence="1">
    <location>
        <begin position="69"/>
        <end position="88"/>
    </location>
</feature>
<keyword evidence="1" id="KW-0472">Membrane</keyword>
<gene>
    <name evidence="2" type="ORF">R8Z52_24730</name>
</gene>
<evidence type="ECO:0000313" key="2">
    <source>
        <dbReference type="EMBL" id="WPC76119.1"/>
    </source>
</evidence>
<organism evidence="2 3">
    <name type="scientific">Vibrio porteresiae DSM 19223</name>
    <dbReference type="NCBI Taxonomy" id="1123496"/>
    <lineage>
        <taxon>Bacteria</taxon>
        <taxon>Pseudomonadati</taxon>
        <taxon>Pseudomonadota</taxon>
        <taxon>Gammaproteobacteria</taxon>
        <taxon>Vibrionales</taxon>
        <taxon>Vibrionaceae</taxon>
        <taxon>Vibrio</taxon>
    </lineage>
</organism>
<protein>
    <submittedName>
        <fullName evidence="2">Uncharacterized protein</fullName>
    </submittedName>
</protein>
<proteinExistence type="predicted"/>
<evidence type="ECO:0000313" key="3">
    <source>
        <dbReference type="Proteomes" id="UP001304071"/>
    </source>
</evidence>
<keyword evidence="3" id="KW-1185">Reference proteome</keyword>
<sequence>MLPLTVMIVFAIALGFKLKLTPMRIAIAAGVLFAAFAFQPQNALPALVVLFVLAPIFNHLRHHVRVERAFMGSIAAICLVITVMNNTIL</sequence>